<accession>A0ABS1Q7D5</accession>
<name>A0ABS1Q7D5_9ACTN</name>
<dbReference type="SUPFAM" id="SSF56349">
    <property type="entry name" value="DNA breaking-rejoining enzymes"/>
    <property type="match status" value="1"/>
</dbReference>
<evidence type="ECO:0000313" key="7">
    <source>
        <dbReference type="Proteomes" id="UP000621510"/>
    </source>
</evidence>
<evidence type="ECO:0000256" key="2">
    <source>
        <dbReference type="ARBA" id="ARBA00023125"/>
    </source>
</evidence>
<comment type="caution">
    <text evidence="6">The sequence shown here is derived from an EMBL/GenBank/DDBJ whole genome shotgun (WGS) entry which is preliminary data.</text>
</comment>
<dbReference type="Pfam" id="PF00589">
    <property type="entry name" value="Phage_integrase"/>
    <property type="match status" value="1"/>
</dbReference>
<dbReference type="InterPro" id="IPR050090">
    <property type="entry name" value="Tyrosine_recombinase_XerCD"/>
</dbReference>
<keyword evidence="3" id="KW-0233">DNA recombination</keyword>
<dbReference type="EMBL" id="JAERRG010000055">
    <property type="protein sequence ID" value="MBL1120590.1"/>
    <property type="molecule type" value="Genomic_DNA"/>
</dbReference>
<feature type="domain" description="Tyr recombinase" evidence="5">
    <location>
        <begin position="362"/>
        <end position="578"/>
    </location>
</feature>
<sequence length="732" mass="82725">MTDHHLPSVPTGGSTGPDRFAQSAALVDGLDPVFAGPLFDGRDPRLAGVFMRGSRQVRLDITALPMVMRREVGWWLATCVRTGERQAHASEWNRWAATAADVIARHPHVASFADRSLAEWMTAWARRFHADRGRMPAPGHRIRAEHALRGMLERLLRQYASEVDWWRHDIWSLRLDPRIPRREHEPRANTAVRWGDITPPWLREGTKFYLRLQMESGQLTWSTVMQHRVNTARFAAFVTERGIHHPALADGSERSLRALALDFGTFLHNWQRETPGRAEVGGSLQPRTINKNLQTIDLFYRVMTDCRTEAAEALDDARWLALTDSHARMFRPADRPRQRAVREADERNYINDTDLSSMLTHIELLGLPAEQTRAVVRDACQVELAGLGHPAVMRAWLIQAMTGRRASEVLMMDFEPLSDIPGLDAAAVPEGGMVARLRYQQTKIDAAPNTILVGRDVVEIIREQQAWVREHWHLGPAETIRYLFPKTTGNRHGTKSWETSNYNHVLKDFSHHLNMRDSRGELLLYSRSHRLRHTKATTLINAGAPIHVVQRYLGHLSPEMTMRYAATLASTAEREFLALAKVGRDGREIGMNRRDMLDLVQLDRRTDRILPNGYCLLPPTRSCDKGNACHGCDHFATDRTFLPDIQRQLAETQSLVATRQARHTERYGEPMSGANVWLEQRNAEIRSMQLEITALEAQPAGSTIVVRGAGVLGRTGYQDATGASDSKGASRS</sequence>
<keyword evidence="7" id="KW-1185">Reference proteome</keyword>
<dbReference type="Proteomes" id="UP000621510">
    <property type="component" value="Unassembled WGS sequence"/>
</dbReference>
<evidence type="ECO:0000256" key="1">
    <source>
        <dbReference type="ARBA" id="ARBA00008857"/>
    </source>
</evidence>
<reference evidence="6 7" key="1">
    <citation type="submission" date="2021-01" db="EMBL/GenBank/DDBJ databases">
        <title>WGS of actinomycetes isolated from Thailand.</title>
        <authorList>
            <person name="Thawai C."/>
        </authorList>
    </citation>
    <scope>NUCLEOTIDE SEQUENCE [LARGE SCALE GENOMIC DNA]</scope>
    <source>
        <strain evidence="6 7">CA3R110</strain>
    </source>
</reference>
<evidence type="ECO:0000313" key="6">
    <source>
        <dbReference type="EMBL" id="MBL1120590.1"/>
    </source>
</evidence>
<comment type="similarity">
    <text evidence="1">Belongs to the 'phage' integrase family.</text>
</comment>
<protein>
    <submittedName>
        <fullName evidence="6">Tyrosine-type recombinase/integrase</fullName>
    </submittedName>
</protein>
<dbReference type="PROSITE" id="PS51898">
    <property type="entry name" value="TYR_RECOMBINASE"/>
    <property type="match status" value="1"/>
</dbReference>
<evidence type="ECO:0000256" key="3">
    <source>
        <dbReference type="ARBA" id="ARBA00023172"/>
    </source>
</evidence>
<dbReference type="RefSeq" id="WP_201858347.1">
    <property type="nucleotide sequence ID" value="NZ_JAERRG010000055.1"/>
</dbReference>
<feature type="region of interest" description="Disordered" evidence="4">
    <location>
        <begin position="1"/>
        <end position="20"/>
    </location>
</feature>
<keyword evidence="2" id="KW-0238">DNA-binding</keyword>
<proteinExistence type="inferred from homology"/>
<dbReference type="Gene3D" id="1.10.443.10">
    <property type="entry name" value="Intergrase catalytic core"/>
    <property type="match status" value="1"/>
</dbReference>
<dbReference type="InterPro" id="IPR011010">
    <property type="entry name" value="DNA_brk_join_enz"/>
</dbReference>
<dbReference type="InterPro" id="IPR013762">
    <property type="entry name" value="Integrase-like_cat_sf"/>
</dbReference>
<dbReference type="InterPro" id="IPR002104">
    <property type="entry name" value="Integrase_catalytic"/>
</dbReference>
<gene>
    <name evidence="6" type="ORF">JK364_51145</name>
</gene>
<evidence type="ECO:0000256" key="4">
    <source>
        <dbReference type="SAM" id="MobiDB-lite"/>
    </source>
</evidence>
<dbReference type="PANTHER" id="PTHR30349:SF41">
    <property type="entry name" value="INTEGRASE_RECOMBINASE PROTEIN MJ0367-RELATED"/>
    <property type="match status" value="1"/>
</dbReference>
<organism evidence="6 7">
    <name type="scientific">Streptomyces endocoffeicus</name>
    <dbReference type="NCBI Taxonomy" id="2898945"/>
    <lineage>
        <taxon>Bacteria</taxon>
        <taxon>Bacillati</taxon>
        <taxon>Actinomycetota</taxon>
        <taxon>Actinomycetes</taxon>
        <taxon>Kitasatosporales</taxon>
        <taxon>Streptomycetaceae</taxon>
        <taxon>Streptomyces</taxon>
    </lineage>
</organism>
<evidence type="ECO:0000259" key="5">
    <source>
        <dbReference type="PROSITE" id="PS51898"/>
    </source>
</evidence>
<dbReference type="PANTHER" id="PTHR30349">
    <property type="entry name" value="PHAGE INTEGRASE-RELATED"/>
    <property type="match status" value="1"/>
</dbReference>